<evidence type="ECO:0000256" key="1">
    <source>
        <dbReference type="ARBA" id="ARBA00022618"/>
    </source>
</evidence>
<evidence type="ECO:0000256" key="4">
    <source>
        <dbReference type="ARBA" id="ARBA00023139"/>
    </source>
</evidence>
<dbReference type="InterPro" id="IPR039001">
    <property type="entry name" value="Pal"/>
</dbReference>
<feature type="domain" description="OmpA-like" evidence="10">
    <location>
        <begin position="59"/>
        <end position="176"/>
    </location>
</feature>
<dbReference type="PROSITE" id="PS01068">
    <property type="entry name" value="OMPA_1"/>
    <property type="match status" value="1"/>
</dbReference>
<dbReference type="CDD" id="cd07185">
    <property type="entry name" value="OmpA_C-like"/>
    <property type="match status" value="1"/>
</dbReference>
<sequence>MKVALVAFVMTSVAACTKKAEPVVPKTPDVVTTQPQPTQPTVPPKQTALPPVGVTPGSQQDFVVNVGDRVYFDTDQSSIRADAQAVLSAQAAWLVRYPAVKIRIEGNADERGTREYNFALGARRAQAVADFLTSKGVVPSRISTISYGKEQPIATGADEDAWQQNRNGHTAITSGAN</sequence>
<dbReference type="Pfam" id="PF00691">
    <property type="entry name" value="OmpA"/>
    <property type="match status" value="1"/>
</dbReference>
<dbReference type="GO" id="GO:0051301">
    <property type="term" value="P:cell division"/>
    <property type="evidence" value="ECO:0007669"/>
    <property type="project" value="UniProtKB-UniRule"/>
</dbReference>
<dbReference type="GO" id="GO:0009279">
    <property type="term" value="C:cell outer membrane"/>
    <property type="evidence" value="ECO:0007669"/>
    <property type="project" value="UniProtKB-SubCell"/>
</dbReference>
<dbReference type="InterPro" id="IPR014169">
    <property type="entry name" value="Pal_lipo_C"/>
</dbReference>
<accession>F4QKR1</accession>
<dbReference type="InterPro" id="IPR050330">
    <property type="entry name" value="Bact_OuterMem_StrucFunc"/>
</dbReference>
<dbReference type="EMBL" id="GL883077">
    <property type="protein sequence ID" value="EGF93363.1"/>
    <property type="molecule type" value="Genomic_DNA"/>
</dbReference>
<evidence type="ECO:0000259" key="10">
    <source>
        <dbReference type="PROSITE" id="PS51123"/>
    </source>
</evidence>
<keyword evidence="4 8" id="KW-0564">Palmitate</keyword>
<comment type="subunit">
    <text evidence="8">The Tol-Pal system is composed of five core proteins: the inner membrane proteins TolA, TolQ and TolR, the periplasmic protein TolB and the outer membrane protein Pal. They form a network linking the inner and outer membranes and the peptidoglycan layer.</text>
</comment>
<evidence type="ECO:0000256" key="2">
    <source>
        <dbReference type="ARBA" id="ARBA00022729"/>
    </source>
</evidence>
<comment type="function">
    <text evidence="8">Part of the Tol-Pal system, which plays a role in outer membrane invagination during cell division and is important for maintaining outer membrane integrity.</text>
</comment>
<protein>
    <recommendedName>
        <fullName evidence="8">Peptidoglycan-associated lipoprotein</fullName>
        <shortName evidence="8">PAL</shortName>
    </recommendedName>
</protein>
<dbReference type="eggNOG" id="COG2885">
    <property type="taxonomic scope" value="Bacteria"/>
</dbReference>
<dbReference type="Proteomes" id="UP000006512">
    <property type="component" value="Unassembled WGS sequence"/>
</dbReference>
<name>F4QKR1_9CAUL</name>
<dbReference type="NCBIfam" id="TIGR02802">
    <property type="entry name" value="Pal_lipo"/>
    <property type="match status" value="1"/>
</dbReference>
<gene>
    <name evidence="8 11" type="primary">pal</name>
    <name evidence="11" type="ORF">ABI_18030</name>
</gene>
<keyword evidence="3 8" id="KW-0472">Membrane</keyword>
<dbReference type="HOGENOM" id="CLU_016890_9_2_5"/>
<evidence type="ECO:0000313" key="11">
    <source>
        <dbReference type="EMBL" id="EGF93363.1"/>
    </source>
</evidence>
<dbReference type="SUPFAM" id="SSF103088">
    <property type="entry name" value="OmpA-like"/>
    <property type="match status" value="1"/>
</dbReference>
<dbReference type="InterPro" id="IPR006690">
    <property type="entry name" value="OMPA-like_CS"/>
</dbReference>
<dbReference type="HAMAP" id="MF_02204">
    <property type="entry name" value="Pal"/>
    <property type="match status" value="1"/>
</dbReference>
<evidence type="ECO:0000256" key="3">
    <source>
        <dbReference type="ARBA" id="ARBA00023136"/>
    </source>
</evidence>
<comment type="similarity">
    <text evidence="8">Belongs to the Pal lipoprotein family.</text>
</comment>
<keyword evidence="6 8" id="KW-0449">Lipoprotein</keyword>
<reference evidence="12" key="1">
    <citation type="submission" date="2011-03" db="EMBL/GenBank/DDBJ databases">
        <title>Draft genome sequence of Brevundimonas diminuta.</title>
        <authorList>
            <person name="Brown P.J.B."/>
            <person name="Buechlein A."/>
            <person name="Hemmerich C."/>
            <person name="Brun Y.V."/>
        </authorList>
    </citation>
    <scope>NUCLEOTIDE SEQUENCE [LARGE SCALE GENOMIC DNA]</scope>
    <source>
        <strain evidence="12">C19</strain>
    </source>
</reference>
<dbReference type="STRING" id="715226.ABI_18030"/>
<evidence type="ECO:0000256" key="5">
    <source>
        <dbReference type="ARBA" id="ARBA00023237"/>
    </source>
</evidence>
<keyword evidence="1 8" id="KW-0132">Cell division</keyword>
<dbReference type="PROSITE" id="PS51257">
    <property type="entry name" value="PROKAR_LIPOPROTEIN"/>
    <property type="match status" value="1"/>
</dbReference>
<dbReference type="PROSITE" id="PS51123">
    <property type="entry name" value="OMPA_2"/>
    <property type="match status" value="1"/>
</dbReference>
<evidence type="ECO:0000313" key="12">
    <source>
        <dbReference type="Proteomes" id="UP000006512"/>
    </source>
</evidence>
<dbReference type="InterPro" id="IPR006665">
    <property type="entry name" value="OmpA-like"/>
</dbReference>
<dbReference type="InterPro" id="IPR006664">
    <property type="entry name" value="OMP_bac"/>
</dbReference>
<dbReference type="Gene3D" id="3.30.1330.60">
    <property type="entry name" value="OmpA-like domain"/>
    <property type="match status" value="1"/>
</dbReference>
<keyword evidence="5 8" id="KW-0998">Cell outer membrane</keyword>
<comment type="subcellular location">
    <subcellularLocation>
        <location evidence="8">Cell outer membrane</location>
        <topology evidence="8">Lipid-anchor</topology>
    </subcellularLocation>
</comment>
<keyword evidence="7 8" id="KW-0131">Cell cycle</keyword>
<organism evidence="11 12">
    <name type="scientific">Asticcacaulis biprosthecium C19</name>
    <dbReference type="NCBI Taxonomy" id="715226"/>
    <lineage>
        <taxon>Bacteria</taxon>
        <taxon>Pseudomonadati</taxon>
        <taxon>Pseudomonadota</taxon>
        <taxon>Alphaproteobacteria</taxon>
        <taxon>Caulobacterales</taxon>
        <taxon>Caulobacteraceae</taxon>
        <taxon>Asticcacaulis</taxon>
    </lineage>
</organism>
<evidence type="ECO:0000256" key="6">
    <source>
        <dbReference type="ARBA" id="ARBA00023288"/>
    </source>
</evidence>
<proteinExistence type="inferred from homology"/>
<dbReference type="PRINTS" id="PR01021">
    <property type="entry name" value="OMPADOMAIN"/>
</dbReference>
<dbReference type="AlphaFoldDB" id="F4QKR1"/>
<feature type="compositionally biased region" description="Low complexity" evidence="9">
    <location>
        <begin position="25"/>
        <end position="36"/>
    </location>
</feature>
<keyword evidence="12" id="KW-1185">Reference proteome</keyword>
<evidence type="ECO:0000256" key="9">
    <source>
        <dbReference type="SAM" id="MobiDB-lite"/>
    </source>
</evidence>
<dbReference type="PANTHER" id="PTHR30329">
    <property type="entry name" value="STATOR ELEMENT OF FLAGELLAR MOTOR COMPLEX"/>
    <property type="match status" value="1"/>
</dbReference>
<evidence type="ECO:0000256" key="7">
    <source>
        <dbReference type="ARBA" id="ARBA00023306"/>
    </source>
</evidence>
<feature type="region of interest" description="Disordered" evidence="9">
    <location>
        <begin position="25"/>
        <end position="54"/>
    </location>
</feature>
<evidence type="ECO:0000256" key="8">
    <source>
        <dbReference type="HAMAP-Rule" id="MF_02204"/>
    </source>
</evidence>
<dbReference type="PANTHER" id="PTHR30329:SF21">
    <property type="entry name" value="LIPOPROTEIN YIAD-RELATED"/>
    <property type="match status" value="1"/>
</dbReference>
<dbReference type="InterPro" id="IPR036737">
    <property type="entry name" value="OmpA-like_sf"/>
</dbReference>
<keyword evidence="2 8" id="KW-0732">Signal</keyword>